<dbReference type="InterPro" id="IPR050109">
    <property type="entry name" value="HTH-type_TetR-like_transc_reg"/>
</dbReference>
<dbReference type="STRING" id="418495.SAMN05216215_1019132"/>
<reference evidence="7" key="1">
    <citation type="submission" date="2016-10" db="EMBL/GenBank/DDBJ databases">
        <authorList>
            <person name="Varghese N."/>
            <person name="Submissions S."/>
        </authorList>
    </citation>
    <scope>NUCLEOTIDE SEQUENCE [LARGE SCALE GENOMIC DNA]</scope>
    <source>
        <strain evidence="7">CGMCC 4.3530</strain>
    </source>
</reference>
<evidence type="ECO:0000256" key="4">
    <source>
        <dbReference type="PROSITE-ProRule" id="PRU00335"/>
    </source>
</evidence>
<accession>A0A1H3GYI0</accession>
<dbReference type="PROSITE" id="PS50977">
    <property type="entry name" value="HTH_TETR_2"/>
    <property type="match status" value="1"/>
</dbReference>
<dbReference type="OrthoDB" id="3296001at2"/>
<gene>
    <name evidence="6" type="ORF">SAMN05216215_1019132</name>
</gene>
<dbReference type="Gene3D" id="1.10.357.10">
    <property type="entry name" value="Tetracycline Repressor, domain 2"/>
    <property type="match status" value="1"/>
</dbReference>
<dbReference type="PROSITE" id="PS01081">
    <property type="entry name" value="HTH_TETR_1"/>
    <property type="match status" value="1"/>
</dbReference>
<sequence>MAGMSAPTDQGGLRARKKQRTRAALIDAGLDLFLTKGYDATTIDEIAAEVEISSRTFFRYFAGKEDVALAKGDEFDELVLEALSARPAAEPPLPALRHAMLAMIHEAAAGDGVRRFLQVQHLINKTPALLAGNLRRAAGSEERLTTEIAARQGVDQAHDMRPRVLVGMVCAGLRIGLETMCADPRRDLERLVELAEEAIDLATAGIPQRWGDDPHTW</sequence>
<dbReference type="Gene3D" id="1.10.10.60">
    <property type="entry name" value="Homeodomain-like"/>
    <property type="match status" value="1"/>
</dbReference>
<dbReference type="AlphaFoldDB" id="A0A1H3GYI0"/>
<dbReference type="InterPro" id="IPR009057">
    <property type="entry name" value="Homeodomain-like_sf"/>
</dbReference>
<dbReference type="InterPro" id="IPR001647">
    <property type="entry name" value="HTH_TetR"/>
</dbReference>
<evidence type="ECO:0000313" key="7">
    <source>
        <dbReference type="Proteomes" id="UP000199529"/>
    </source>
</evidence>
<dbReference type="SUPFAM" id="SSF46689">
    <property type="entry name" value="Homeodomain-like"/>
    <property type="match status" value="1"/>
</dbReference>
<keyword evidence="2 4" id="KW-0238">DNA-binding</keyword>
<dbReference type="InterPro" id="IPR023772">
    <property type="entry name" value="DNA-bd_HTH_TetR-type_CS"/>
</dbReference>
<proteinExistence type="predicted"/>
<dbReference type="Pfam" id="PF17754">
    <property type="entry name" value="TetR_C_14"/>
    <property type="match status" value="1"/>
</dbReference>
<evidence type="ECO:0000256" key="2">
    <source>
        <dbReference type="ARBA" id="ARBA00023125"/>
    </source>
</evidence>
<dbReference type="EMBL" id="FNOK01000019">
    <property type="protein sequence ID" value="SDY08130.1"/>
    <property type="molecule type" value="Genomic_DNA"/>
</dbReference>
<feature type="DNA-binding region" description="H-T-H motif" evidence="4">
    <location>
        <begin position="42"/>
        <end position="61"/>
    </location>
</feature>
<name>A0A1H3GYI0_9PSEU</name>
<keyword evidence="1" id="KW-0805">Transcription regulation</keyword>
<dbReference type="InterPro" id="IPR041347">
    <property type="entry name" value="MftR_C"/>
</dbReference>
<dbReference type="PANTHER" id="PTHR30055:SF238">
    <property type="entry name" value="MYCOFACTOCIN BIOSYNTHESIS TRANSCRIPTIONAL REGULATOR MFTR-RELATED"/>
    <property type="match status" value="1"/>
</dbReference>
<dbReference type="PANTHER" id="PTHR30055">
    <property type="entry name" value="HTH-TYPE TRANSCRIPTIONAL REGULATOR RUTR"/>
    <property type="match status" value="1"/>
</dbReference>
<dbReference type="PRINTS" id="PR00455">
    <property type="entry name" value="HTHTETR"/>
</dbReference>
<protein>
    <submittedName>
        <fullName evidence="6">Transcriptional regulator, TetR family</fullName>
    </submittedName>
</protein>
<keyword evidence="7" id="KW-1185">Reference proteome</keyword>
<organism evidence="6 7">
    <name type="scientific">Saccharopolyspora shandongensis</name>
    <dbReference type="NCBI Taxonomy" id="418495"/>
    <lineage>
        <taxon>Bacteria</taxon>
        <taxon>Bacillati</taxon>
        <taxon>Actinomycetota</taxon>
        <taxon>Actinomycetes</taxon>
        <taxon>Pseudonocardiales</taxon>
        <taxon>Pseudonocardiaceae</taxon>
        <taxon>Saccharopolyspora</taxon>
    </lineage>
</organism>
<dbReference type="Proteomes" id="UP000199529">
    <property type="component" value="Unassembled WGS sequence"/>
</dbReference>
<dbReference type="GO" id="GO:0000976">
    <property type="term" value="F:transcription cis-regulatory region binding"/>
    <property type="evidence" value="ECO:0007669"/>
    <property type="project" value="TreeGrafter"/>
</dbReference>
<evidence type="ECO:0000259" key="5">
    <source>
        <dbReference type="PROSITE" id="PS50977"/>
    </source>
</evidence>
<evidence type="ECO:0000256" key="3">
    <source>
        <dbReference type="ARBA" id="ARBA00023163"/>
    </source>
</evidence>
<evidence type="ECO:0000256" key="1">
    <source>
        <dbReference type="ARBA" id="ARBA00023015"/>
    </source>
</evidence>
<dbReference type="GO" id="GO:0003700">
    <property type="term" value="F:DNA-binding transcription factor activity"/>
    <property type="evidence" value="ECO:0007669"/>
    <property type="project" value="TreeGrafter"/>
</dbReference>
<keyword evidence="3" id="KW-0804">Transcription</keyword>
<feature type="domain" description="HTH tetR-type" evidence="5">
    <location>
        <begin position="19"/>
        <end position="79"/>
    </location>
</feature>
<dbReference type="Pfam" id="PF00440">
    <property type="entry name" value="TetR_N"/>
    <property type="match status" value="1"/>
</dbReference>
<evidence type="ECO:0000313" key="6">
    <source>
        <dbReference type="EMBL" id="SDY08130.1"/>
    </source>
</evidence>